<evidence type="ECO:0000313" key="4">
    <source>
        <dbReference type="Proteomes" id="UP000030635"/>
    </source>
</evidence>
<keyword evidence="4" id="KW-1185">Reference proteome</keyword>
<proteinExistence type="inferred from homology"/>
<accession>A0A0A7G2I2</accession>
<sequence>MVDFTKKYENLPGMLIEYKDGGMALKKNTSTVKTDSILILGTALDGPVMEPVAVDDDSAYALFGESTDALGASNGATLLKAYAQARNIGCTDIRLMRVTGKTAKTQIKSAAKEVTELVRIEEDFATVSGNDETVITLSNDNINVESLKVYVKGVLLKGGYALNGKKLTIEAGVADANAAVTVQYAHTRKVLVNDEMHEVSSNKTITLNATPKEGTILISNNEQEVASSKYTVEGKLITFTDETVNPADILAVDYELLEGEVVLVTENGTPEAPFLTATSKIKKLLKEQPKEGSIKLYVNGVLFDNDKVIEVGDGEEGSDAEILHGGSFDDESTETIHGGTFDGKNRAILVRVNPTRKTVLVDKKYFKRGDEITVEYLNEKVSNVEPVIEFESYFGGEVYNQGYVTVKNIVSSSSDNVIGKKVVITVPDTKSVGATATLEYSSLDYKTFGALVQAINQDANNGVYKATTLYDDEYTMDLTLSSSYFVDGEDGLNPTPQEMFEALTGTKDNEGLLLESGAFQLLEGYQVDSIVVTGVYADQILVGKFNNFAYELALLCAVLSHRNKATIGFISVSPCKDTSLRGVQEYTEKLVAMNNLYFLKDQSGNIIKDSNGDPMDLGKFISVVAGPEIEHTDSKIGRFWGNPAVDYAAKNSLLAPQSAPTNKKIDGVKKLKFNFSNYQLDRITGNRIITFRSKLSGNTNNVVIVDGVTSAHPNSDYTRITTQRVMRYVSDEIREAGEPFLGEPNTIEQRNALASAISKKLSTCKEGGVIIDYAFQILSDAKSQLLGEANIELSIIPPQELRKITAVMGLKASL</sequence>
<evidence type="ECO:0000313" key="3">
    <source>
        <dbReference type="EMBL" id="AIY85226.1"/>
    </source>
</evidence>
<comment type="similarity">
    <text evidence="1">Belongs to the myoviridae tail sheath protein family.</text>
</comment>
<feature type="domain" description="Tail sheath protein C-terminal" evidence="2">
    <location>
        <begin position="713"/>
        <end position="808"/>
    </location>
</feature>
<organism evidence="3 4">
    <name type="scientific">Clostridium baratii str. Sullivan</name>
    <dbReference type="NCBI Taxonomy" id="1415775"/>
    <lineage>
        <taxon>Bacteria</taxon>
        <taxon>Bacillati</taxon>
        <taxon>Bacillota</taxon>
        <taxon>Clostridia</taxon>
        <taxon>Eubacteriales</taxon>
        <taxon>Clostridiaceae</taxon>
        <taxon>Clostridium</taxon>
    </lineage>
</organism>
<keyword evidence="3" id="KW-0614">Plasmid</keyword>
<dbReference type="OrthoDB" id="2973500at2"/>
<protein>
    <submittedName>
        <fullName evidence="3">Phage tail sheath family protein</fullName>
    </submittedName>
</protein>
<geneLocation type="plasmid" evidence="3 4">
    <name>pCBJ</name>
</geneLocation>
<dbReference type="InterPro" id="IPR020287">
    <property type="entry name" value="Tail_sheath_C"/>
</dbReference>
<evidence type="ECO:0000259" key="2">
    <source>
        <dbReference type="Pfam" id="PF17482"/>
    </source>
</evidence>
<dbReference type="Proteomes" id="UP000030635">
    <property type="component" value="Plasmid pCBJ"/>
</dbReference>
<dbReference type="EMBL" id="CP006906">
    <property type="protein sequence ID" value="AIY85226.1"/>
    <property type="molecule type" value="Genomic_DNA"/>
</dbReference>
<gene>
    <name evidence="3" type="ORF">U729_3077</name>
</gene>
<dbReference type="eggNOG" id="COG3497">
    <property type="taxonomic scope" value="Bacteria"/>
</dbReference>
<name>A0A0A7G2I2_9CLOT</name>
<reference evidence="3 4" key="1">
    <citation type="journal article" date="2015" name="Infect. Genet. Evol.">
        <title>Genomic sequences of six botulinum neurotoxin-producing strains representing three clostridial species illustrate the mobility and diversity of botulinum neurotoxin genes.</title>
        <authorList>
            <person name="Smith T.J."/>
            <person name="Hill K.K."/>
            <person name="Xie G."/>
            <person name="Foley B.T."/>
            <person name="Williamson C.H."/>
            <person name="Foster J.T."/>
            <person name="Johnson S.L."/>
            <person name="Chertkov O."/>
            <person name="Teshima H."/>
            <person name="Gibbons H.S."/>
            <person name="Johnsky L.A."/>
            <person name="Karavis M.A."/>
            <person name="Smith L.A."/>
        </authorList>
    </citation>
    <scope>NUCLEOTIDE SEQUENCE [LARGE SCALE GENOMIC DNA]</scope>
    <source>
        <strain evidence="3">Sullivan</strain>
        <plasmid evidence="4">Plasmid pCBJ</plasmid>
    </source>
</reference>
<evidence type="ECO:0000256" key="1">
    <source>
        <dbReference type="ARBA" id="ARBA00008005"/>
    </source>
</evidence>
<dbReference type="RefSeq" id="WP_040113551.1">
    <property type="nucleotide sequence ID" value="NZ_CP006906.1"/>
</dbReference>
<dbReference type="KEGG" id="cbv:U729_3077"/>
<dbReference type="AlphaFoldDB" id="A0A0A7G2I2"/>
<dbReference type="Pfam" id="PF17482">
    <property type="entry name" value="Phage_sheath_1C"/>
    <property type="match status" value="1"/>
</dbReference>
<dbReference type="HOGENOM" id="CLU_346720_0_0_9"/>